<comment type="caution">
    <text evidence="5">The sequence shown here is derived from an EMBL/GenBank/DDBJ whole genome shotgun (WGS) entry which is preliminary data.</text>
</comment>
<dbReference type="PROSITE" id="PS51485">
    <property type="entry name" value="PHYTOCYANIN"/>
    <property type="match status" value="1"/>
</dbReference>
<dbReference type="InterPro" id="IPR008972">
    <property type="entry name" value="Cupredoxin"/>
</dbReference>
<dbReference type="PANTHER" id="PTHR33021">
    <property type="entry name" value="BLUE COPPER PROTEIN"/>
    <property type="match status" value="1"/>
</dbReference>
<keyword evidence="6" id="KW-1185">Reference proteome</keyword>
<keyword evidence="3" id="KW-0732">Signal</keyword>
<accession>A0A835DCD1</accession>
<sequence length="246" mass="27442">MATQSGNLVILGILVTWLSCSFGLQHKVGDSVWSIPATPDFYSNWSANRFFQVDDTLVFEFQSEFHNVMQVSRREYDNCTAENPFRDFWVGPAIVPLIQEGVSYFICSIANYCFLGQKLSVAVHHRSSTPSPPALAPGLDNGRPQDRVRGSNVAPLMPDIGDYPSDVPVSVESSLSLVSAKNLEARLTELEKGQQVVFDALAMVPSSSEVPFQFEVGRLEDEENEVEDNLVRKLYYKCNLVTPRTK</sequence>
<proteinExistence type="predicted"/>
<keyword evidence="1" id="KW-1015">Disulfide bond</keyword>
<evidence type="ECO:0000259" key="4">
    <source>
        <dbReference type="PROSITE" id="PS51485"/>
    </source>
</evidence>
<dbReference type="PANTHER" id="PTHR33021:SF288">
    <property type="entry name" value="OS03G0648500 PROTEIN"/>
    <property type="match status" value="1"/>
</dbReference>
<keyword evidence="2" id="KW-0325">Glycoprotein</keyword>
<dbReference type="OrthoDB" id="2015260at2759"/>
<evidence type="ECO:0000313" key="6">
    <source>
        <dbReference type="Proteomes" id="UP000655225"/>
    </source>
</evidence>
<feature type="chain" id="PRO_5032414788" description="Phytocyanin domain-containing protein" evidence="3">
    <location>
        <begin position="24"/>
        <end position="246"/>
    </location>
</feature>
<evidence type="ECO:0000256" key="2">
    <source>
        <dbReference type="ARBA" id="ARBA00023180"/>
    </source>
</evidence>
<dbReference type="Gene3D" id="2.60.40.420">
    <property type="entry name" value="Cupredoxins - blue copper proteins"/>
    <property type="match status" value="1"/>
</dbReference>
<dbReference type="CDD" id="cd13920">
    <property type="entry name" value="Stellacyanin"/>
    <property type="match status" value="1"/>
</dbReference>
<dbReference type="AlphaFoldDB" id="A0A835DCD1"/>
<dbReference type="Proteomes" id="UP000655225">
    <property type="component" value="Unassembled WGS sequence"/>
</dbReference>
<feature type="domain" description="Phytocyanin" evidence="4">
    <location>
        <begin position="24"/>
        <end position="125"/>
    </location>
</feature>
<dbReference type="GO" id="GO:0005886">
    <property type="term" value="C:plasma membrane"/>
    <property type="evidence" value="ECO:0007669"/>
    <property type="project" value="TreeGrafter"/>
</dbReference>
<organism evidence="5 6">
    <name type="scientific">Tetracentron sinense</name>
    <name type="common">Spur-leaf</name>
    <dbReference type="NCBI Taxonomy" id="13715"/>
    <lineage>
        <taxon>Eukaryota</taxon>
        <taxon>Viridiplantae</taxon>
        <taxon>Streptophyta</taxon>
        <taxon>Embryophyta</taxon>
        <taxon>Tracheophyta</taxon>
        <taxon>Spermatophyta</taxon>
        <taxon>Magnoliopsida</taxon>
        <taxon>Trochodendrales</taxon>
        <taxon>Trochodendraceae</taxon>
        <taxon>Tetracentron</taxon>
    </lineage>
</organism>
<evidence type="ECO:0000256" key="1">
    <source>
        <dbReference type="ARBA" id="ARBA00023157"/>
    </source>
</evidence>
<evidence type="ECO:0000313" key="5">
    <source>
        <dbReference type="EMBL" id="KAF8397996.1"/>
    </source>
</evidence>
<dbReference type="Pfam" id="PF02298">
    <property type="entry name" value="Cu_bind_like"/>
    <property type="match status" value="1"/>
</dbReference>
<dbReference type="FunFam" id="2.60.40.420:FF:000034">
    <property type="entry name" value="Cupredoxin superfamily protein"/>
    <property type="match status" value="1"/>
</dbReference>
<dbReference type="GO" id="GO:0009055">
    <property type="term" value="F:electron transfer activity"/>
    <property type="evidence" value="ECO:0007669"/>
    <property type="project" value="InterPro"/>
</dbReference>
<gene>
    <name evidence="5" type="ORF">HHK36_016922</name>
</gene>
<protein>
    <recommendedName>
        <fullName evidence="4">Phytocyanin domain-containing protein</fullName>
    </recommendedName>
</protein>
<dbReference type="EMBL" id="JABCRI010000011">
    <property type="protein sequence ID" value="KAF8397996.1"/>
    <property type="molecule type" value="Genomic_DNA"/>
</dbReference>
<dbReference type="InterPro" id="IPR039391">
    <property type="entry name" value="Phytocyanin-like"/>
</dbReference>
<name>A0A835DCD1_TETSI</name>
<reference evidence="5 6" key="1">
    <citation type="submission" date="2020-04" db="EMBL/GenBank/DDBJ databases">
        <title>Plant Genome Project.</title>
        <authorList>
            <person name="Zhang R.-G."/>
        </authorList>
    </citation>
    <scope>NUCLEOTIDE SEQUENCE [LARGE SCALE GENOMIC DNA]</scope>
    <source>
        <strain evidence="5">YNK0</strain>
        <tissue evidence="5">Leaf</tissue>
    </source>
</reference>
<feature type="signal peptide" evidence="3">
    <location>
        <begin position="1"/>
        <end position="23"/>
    </location>
</feature>
<evidence type="ECO:0000256" key="3">
    <source>
        <dbReference type="SAM" id="SignalP"/>
    </source>
</evidence>
<dbReference type="InterPro" id="IPR003245">
    <property type="entry name" value="Phytocyanin_dom"/>
</dbReference>
<dbReference type="SUPFAM" id="SSF49503">
    <property type="entry name" value="Cupredoxins"/>
    <property type="match status" value="1"/>
</dbReference>